<reference evidence="1 2" key="1">
    <citation type="journal article" date="2010" name="Stand. Genomic Sci.">
        <title>Complete genome sequence of Ignisphaera aggregans type strain (AQ1.S1).</title>
        <authorList>
            <person name="Goker M."/>
            <person name="Held B."/>
            <person name="Lapidus A."/>
            <person name="Nolan M."/>
            <person name="Spring S."/>
            <person name="Yasawong M."/>
            <person name="Lucas S."/>
            <person name="Glavina Del Rio T."/>
            <person name="Tice H."/>
            <person name="Cheng J.F."/>
            <person name="Goodwin L."/>
            <person name="Tapia R."/>
            <person name="Pitluck S."/>
            <person name="Liolios K."/>
            <person name="Ivanova N."/>
            <person name="Mavromatis K."/>
            <person name="Mikhailova N."/>
            <person name="Pati A."/>
            <person name="Chen A."/>
            <person name="Palaniappan K."/>
            <person name="Brambilla E."/>
            <person name="Land M."/>
            <person name="Hauser L."/>
            <person name="Chang Y.J."/>
            <person name="Jeffries C.D."/>
            <person name="Brettin T."/>
            <person name="Detter J.C."/>
            <person name="Han C."/>
            <person name="Rohde M."/>
            <person name="Sikorski J."/>
            <person name="Woyke T."/>
            <person name="Bristow J."/>
            <person name="Eisen J.A."/>
            <person name="Markowitz V."/>
            <person name="Hugenholtz P."/>
            <person name="Kyrpides N.C."/>
            <person name="Klenk H.P."/>
        </authorList>
    </citation>
    <scope>NUCLEOTIDE SEQUENCE [LARGE SCALE GENOMIC DNA]</scope>
    <source>
        <strain evidence="2">DSM 17230 / JCM 13409 / AQ1.S1</strain>
    </source>
</reference>
<dbReference type="HOGENOM" id="CLU_637145_0_0_2"/>
<dbReference type="Proteomes" id="UP000001304">
    <property type="component" value="Chromosome"/>
</dbReference>
<evidence type="ECO:0000313" key="2">
    <source>
        <dbReference type="Proteomes" id="UP000001304"/>
    </source>
</evidence>
<dbReference type="STRING" id="583356.Igag_0618"/>
<protein>
    <submittedName>
        <fullName evidence="1">Uncharacterized protein</fullName>
    </submittedName>
</protein>
<dbReference type="EMBL" id="CP002098">
    <property type="protein sequence ID" value="ADM27452.1"/>
    <property type="molecule type" value="Genomic_DNA"/>
</dbReference>
<name>E0SSI0_IGNAA</name>
<evidence type="ECO:0000313" key="1">
    <source>
        <dbReference type="EMBL" id="ADM27452.1"/>
    </source>
</evidence>
<sequence length="430" mass="48978">MPIYSLVMSLDQVSATRPWGGITSATYRESLSHISASQIYGLLMMYLTLEKIDVYGNSVESLLELIDVEEDKGLIIGSSNRIFYVSPALRFIETRDIVEFTANLLEIPHRLLSQISYIWGGLIEVPKSIRNDISRKYGVEIPSRCMAPLWILPLLDIILMRTRDDRQGVIKRLCISPRDVRYMAVGVPMDRARKAGAYGKMYVYQTVVGTPNTYVSTVVVDDSIGLSKLSNLTTIASILGLGFKKSIRRTVESLTIIQPDLGIRRYGDLYGVIKEFYRYITSIYMGIGNRYKLYVYHYDYSLSPLSIQNFVSNTLAEVRFTGFSDIYLAITNSFYKLAIDIGGREKQIPVVNSGSYYVEMVLDSSGLEKCVERYIDFPELIKSMEHSFKVYRRIDNRFIEPFKVEKRLVFNKLLASFVNLIPIPVSLDAT</sequence>
<gene>
    <name evidence="1" type="ordered locus">Igag_0618</name>
</gene>
<dbReference type="BioCyc" id="IAGG583356:GHAH-618-MONOMER"/>
<accession>E0SSI0</accession>
<organism evidence="1 2">
    <name type="scientific">Ignisphaera aggregans (strain DSM 17230 / JCM 13409 / AQ1.S1)</name>
    <dbReference type="NCBI Taxonomy" id="583356"/>
    <lineage>
        <taxon>Archaea</taxon>
        <taxon>Thermoproteota</taxon>
        <taxon>Thermoprotei</taxon>
        <taxon>Desulfurococcales</taxon>
        <taxon>Desulfurococcaceae</taxon>
        <taxon>Ignisphaera</taxon>
    </lineage>
</organism>
<proteinExistence type="predicted"/>
<dbReference type="KEGG" id="iag:Igag_0618"/>
<dbReference type="AlphaFoldDB" id="E0SSI0"/>
<keyword evidence="2" id="KW-1185">Reference proteome</keyword>